<dbReference type="InterPro" id="IPR043502">
    <property type="entry name" value="DNA/RNA_pol_sf"/>
</dbReference>
<evidence type="ECO:0000313" key="2">
    <source>
        <dbReference type="EMBL" id="VDI73803.1"/>
    </source>
</evidence>
<gene>
    <name evidence="2" type="ORF">MGAL_10B028997</name>
</gene>
<dbReference type="SUPFAM" id="SSF56672">
    <property type="entry name" value="DNA/RNA polymerases"/>
    <property type="match status" value="1"/>
</dbReference>
<dbReference type="OrthoDB" id="6158878at2759"/>
<dbReference type="Proteomes" id="UP000596742">
    <property type="component" value="Unassembled WGS sequence"/>
</dbReference>
<keyword evidence="3" id="KW-1185">Reference proteome</keyword>
<dbReference type="Gene3D" id="3.60.10.10">
    <property type="entry name" value="Endonuclease/exonuclease/phosphatase"/>
    <property type="match status" value="1"/>
</dbReference>
<dbReference type="AlphaFoldDB" id="A0A8B6H4B3"/>
<dbReference type="InterPro" id="IPR036691">
    <property type="entry name" value="Endo/exonu/phosph_ase_sf"/>
</dbReference>
<accession>A0A8B6H4B3</accession>
<protein>
    <recommendedName>
        <fullName evidence="1">Reverse transcriptase domain-containing protein</fullName>
    </recommendedName>
</protein>
<dbReference type="InterPro" id="IPR000477">
    <property type="entry name" value="RT_dom"/>
</dbReference>
<reference evidence="2" key="1">
    <citation type="submission" date="2018-11" db="EMBL/GenBank/DDBJ databases">
        <authorList>
            <person name="Alioto T."/>
            <person name="Alioto T."/>
        </authorList>
    </citation>
    <scope>NUCLEOTIDE SEQUENCE</scope>
</reference>
<dbReference type="Pfam" id="PF00078">
    <property type="entry name" value="RVT_1"/>
    <property type="match status" value="1"/>
</dbReference>
<dbReference type="SUPFAM" id="SSF56219">
    <property type="entry name" value="DNase I-like"/>
    <property type="match status" value="1"/>
</dbReference>
<proteinExistence type="predicted"/>
<evidence type="ECO:0000313" key="3">
    <source>
        <dbReference type="Proteomes" id="UP000596742"/>
    </source>
</evidence>
<comment type="caution">
    <text evidence="2">The sequence shown here is derived from an EMBL/GenBank/DDBJ whole genome shotgun (WGS) entry which is preliminary data.</text>
</comment>
<feature type="domain" description="Reverse transcriptase" evidence="1">
    <location>
        <begin position="468"/>
        <end position="570"/>
    </location>
</feature>
<dbReference type="EMBL" id="UYJE01009477">
    <property type="protein sequence ID" value="VDI73803.1"/>
    <property type="molecule type" value="Genomic_DNA"/>
</dbReference>
<dbReference type="CDD" id="cd01650">
    <property type="entry name" value="RT_nLTR_like"/>
    <property type="match status" value="1"/>
</dbReference>
<dbReference type="PANTHER" id="PTHR19446">
    <property type="entry name" value="REVERSE TRANSCRIPTASES"/>
    <property type="match status" value="1"/>
</dbReference>
<organism evidence="2 3">
    <name type="scientific">Mytilus galloprovincialis</name>
    <name type="common">Mediterranean mussel</name>
    <dbReference type="NCBI Taxonomy" id="29158"/>
    <lineage>
        <taxon>Eukaryota</taxon>
        <taxon>Metazoa</taxon>
        <taxon>Spiralia</taxon>
        <taxon>Lophotrochozoa</taxon>
        <taxon>Mollusca</taxon>
        <taxon>Bivalvia</taxon>
        <taxon>Autobranchia</taxon>
        <taxon>Pteriomorphia</taxon>
        <taxon>Mytilida</taxon>
        <taxon>Mytiloidea</taxon>
        <taxon>Mytilidae</taxon>
        <taxon>Mytilinae</taxon>
        <taxon>Mytilus</taxon>
    </lineage>
</organism>
<evidence type="ECO:0000259" key="1">
    <source>
        <dbReference type="Pfam" id="PF00078"/>
    </source>
</evidence>
<sequence>MSDCKDLYLCAIYVPPDKNIFYRKYDCDVFEVLQEHIEHYGALGNIAIIGDLNGRIGKANDFIGHDLLSTQLQSDISGLIDYTPDSPSERTTEDIKPANTFGRKILDLCKSSGVRVCNGRFGKSSGKFTFQNKNGCSVIDYVLLSHESFSIVNNFMIGNFNTFSCHAPVIIDFKLKGLSLTDFCSCKIIKYNTYNWNEEYKDDIKRDLCASADKISDLVNSMNETDNIDDIVAETNDIFLNITEKYTKREVIKTVKCDYCNGKKRNLGVTGFNRDKPWINDECKELYRTYKRALSQFNLCRSEENRLYLNISKQRFKRMENTLKRRYKTQRGDMFSSMRRTNPKYFYRKFRRKRKTLNSNLTLDDFVTHFKNLVSKDNIIDGQVNDENYDVVYSELDRPFTEQEIDICVKKLKREKAPGYDNILNEFIKECKTVLLPLLCKLFNVILCTGWFPEVWVTSVLVPLFKKGSMNDTGNYRGISLVSHVGKLFTSVIHTRLMKWCKENSILTDAQFGFIPGYGTRDAIFALHSVIAKSLRKGKRLYCCFVDYVKAFDSVSHLILWQKMLKCGITVIAYL</sequence>
<name>A0A8B6H4B3_MYTGA</name>